<dbReference type="GO" id="GO:0097510">
    <property type="term" value="P:base-excision repair, AP site formation via deaminated base removal"/>
    <property type="evidence" value="ECO:0007669"/>
    <property type="project" value="TreeGrafter"/>
</dbReference>
<protein>
    <recommendedName>
        <fullName evidence="9">Uracil-DNA glycosylase</fullName>
        <shortName evidence="9">UDG</shortName>
        <ecNumber evidence="9">3.2.2.27</ecNumber>
    </recommendedName>
</protein>
<dbReference type="STRING" id="996637.SGM_6488"/>
<evidence type="ECO:0000256" key="9">
    <source>
        <dbReference type="HAMAP-Rule" id="MF_00148"/>
    </source>
</evidence>
<evidence type="ECO:0000256" key="2">
    <source>
        <dbReference type="ARBA" id="ARBA00002631"/>
    </source>
</evidence>
<evidence type="ECO:0000256" key="7">
    <source>
        <dbReference type="ARBA" id="ARBA00022801"/>
    </source>
</evidence>
<dbReference type="EC" id="3.2.2.27" evidence="9"/>
<dbReference type="HAMAP" id="MF_00148">
    <property type="entry name" value="UDG"/>
    <property type="match status" value="1"/>
</dbReference>
<evidence type="ECO:0000256" key="6">
    <source>
        <dbReference type="ARBA" id="ARBA00022763"/>
    </source>
</evidence>
<dbReference type="InterPro" id="IPR002043">
    <property type="entry name" value="UDG_fam1"/>
</dbReference>
<dbReference type="eggNOG" id="COG0692">
    <property type="taxonomic scope" value="Bacteria"/>
</dbReference>
<keyword evidence="7 9" id="KW-0378">Hydrolase</keyword>
<comment type="similarity">
    <text evidence="4 9">Belongs to the uracil-DNA glycosylase (UDG) superfamily. UNG family.</text>
</comment>
<feature type="domain" description="Uracil-DNA glycosylase-like" evidence="12">
    <location>
        <begin position="105"/>
        <end position="264"/>
    </location>
</feature>
<proteinExistence type="inferred from homology"/>
<dbReference type="InterPro" id="IPR018085">
    <property type="entry name" value="Ura-DNA_Glyclase_AS"/>
</dbReference>
<gene>
    <name evidence="9" type="primary">ung</name>
    <name evidence="13" type="ORF">SGM_6488</name>
</gene>
<feature type="region of interest" description="Disordered" evidence="11">
    <location>
        <begin position="1"/>
        <end position="51"/>
    </location>
</feature>
<keyword evidence="8 9" id="KW-0234">DNA repair</keyword>
<dbReference type="FunFam" id="3.40.470.10:FF:000006">
    <property type="entry name" value="Uracil-DNA glycosylase"/>
    <property type="match status" value="1"/>
</dbReference>
<dbReference type="Gene3D" id="3.40.470.10">
    <property type="entry name" value="Uracil-DNA glycosylase-like domain"/>
    <property type="match status" value="1"/>
</dbReference>
<dbReference type="InterPro" id="IPR005122">
    <property type="entry name" value="Uracil-DNA_glycosylase-like"/>
</dbReference>
<name>F3NSZ5_9ACTN</name>
<evidence type="ECO:0000313" key="14">
    <source>
        <dbReference type="Proteomes" id="UP000003022"/>
    </source>
</evidence>
<dbReference type="NCBIfam" id="NF003588">
    <property type="entry name" value="PRK05254.1-1"/>
    <property type="match status" value="1"/>
</dbReference>
<dbReference type="PANTHER" id="PTHR11264">
    <property type="entry name" value="URACIL-DNA GLYCOSYLASE"/>
    <property type="match status" value="1"/>
</dbReference>
<dbReference type="SMART" id="SM00987">
    <property type="entry name" value="UreE_C"/>
    <property type="match status" value="1"/>
</dbReference>
<dbReference type="AlphaFoldDB" id="F3NSZ5"/>
<evidence type="ECO:0000256" key="11">
    <source>
        <dbReference type="SAM" id="MobiDB-lite"/>
    </source>
</evidence>
<evidence type="ECO:0000313" key="13">
    <source>
        <dbReference type="EMBL" id="EGG43348.1"/>
    </source>
</evidence>
<accession>F3NSZ5</accession>
<dbReference type="NCBIfam" id="NF003592">
    <property type="entry name" value="PRK05254.1-5"/>
    <property type="match status" value="1"/>
</dbReference>
<evidence type="ECO:0000256" key="10">
    <source>
        <dbReference type="PROSITE-ProRule" id="PRU10072"/>
    </source>
</evidence>
<keyword evidence="14" id="KW-1185">Reference proteome</keyword>
<dbReference type="SUPFAM" id="SSF52141">
    <property type="entry name" value="Uracil-DNA glycosylase-like"/>
    <property type="match status" value="1"/>
</dbReference>
<evidence type="ECO:0000256" key="1">
    <source>
        <dbReference type="ARBA" id="ARBA00001400"/>
    </source>
</evidence>
<evidence type="ECO:0000256" key="5">
    <source>
        <dbReference type="ARBA" id="ARBA00022490"/>
    </source>
</evidence>
<sequence>MCPGGGDRVSGSAPPVVDAARTTARSAAERPVPVTGRPSVDRHGGSGSRVTAVAPRPLHEIVEPGWAKALDPVAGRIAEMGDFLRAEIAAGRTYLPAGPNVLRAFQQPFDEVRVLIVGQDPYPTPGHAVGLSFSVAPEVRPLPGSLLNIFRELHTDLGLPQPSDGDLTPWTRQGVLLLNRALTTAPRKPGAHRGKGWEEVTEQAIRALVARGRPLVSILWGRDARNLRPLLGDLPSVESAHPSPMSADRGFFGSRPFSRANDLLARQGATPVDWRLP</sequence>
<comment type="subcellular location">
    <subcellularLocation>
        <location evidence="3 9">Cytoplasm</location>
    </subcellularLocation>
</comment>
<dbReference type="EMBL" id="AEYX01000046">
    <property type="protein sequence ID" value="EGG43348.1"/>
    <property type="molecule type" value="Genomic_DNA"/>
</dbReference>
<evidence type="ECO:0000256" key="3">
    <source>
        <dbReference type="ARBA" id="ARBA00004496"/>
    </source>
</evidence>
<dbReference type="SMART" id="SM00986">
    <property type="entry name" value="UDG"/>
    <property type="match status" value="1"/>
</dbReference>
<evidence type="ECO:0000256" key="8">
    <source>
        <dbReference type="ARBA" id="ARBA00023204"/>
    </source>
</evidence>
<dbReference type="Proteomes" id="UP000003022">
    <property type="component" value="Unassembled WGS sequence"/>
</dbReference>
<comment type="catalytic activity">
    <reaction evidence="1 9">
        <text>Hydrolyzes single-stranded DNA or mismatched double-stranded DNA and polynucleotides, releasing free uracil.</text>
        <dbReference type="EC" id="3.2.2.27"/>
    </reaction>
</comment>
<dbReference type="Pfam" id="PF03167">
    <property type="entry name" value="UDG"/>
    <property type="match status" value="1"/>
</dbReference>
<comment type="caution">
    <text evidence="13">The sequence shown here is derived from an EMBL/GenBank/DDBJ whole genome shotgun (WGS) entry which is preliminary data.</text>
</comment>
<comment type="function">
    <text evidence="2 9">Excises uracil residues from the DNA which can arise as a result of misincorporation of dUMP residues by DNA polymerase or due to deamination of cytosine.</text>
</comment>
<dbReference type="GO" id="GO:0004844">
    <property type="term" value="F:uracil DNA N-glycosylase activity"/>
    <property type="evidence" value="ECO:0007669"/>
    <property type="project" value="UniProtKB-UniRule"/>
</dbReference>
<dbReference type="CDD" id="cd10027">
    <property type="entry name" value="UDG-F1-like"/>
    <property type="match status" value="1"/>
</dbReference>
<feature type="active site" description="Proton acceptor" evidence="9 10">
    <location>
        <position position="120"/>
    </location>
</feature>
<evidence type="ECO:0000256" key="4">
    <source>
        <dbReference type="ARBA" id="ARBA00008184"/>
    </source>
</evidence>
<organism evidence="13 14">
    <name type="scientific">Streptomyces griseoaurantiacus M045</name>
    <dbReference type="NCBI Taxonomy" id="996637"/>
    <lineage>
        <taxon>Bacteria</taxon>
        <taxon>Bacillati</taxon>
        <taxon>Actinomycetota</taxon>
        <taxon>Actinomycetes</taxon>
        <taxon>Kitasatosporales</taxon>
        <taxon>Streptomycetaceae</taxon>
        <taxon>Streptomyces</taxon>
        <taxon>Streptomyces aurantiacus group</taxon>
    </lineage>
</organism>
<dbReference type="InterPro" id="IPR036895">
    <property type="entry name" value="Uracil-DNA_glycosylase-like_sf"/>
</dbReference>
<keyword evidence="6 9" id="KW-0227">DNA damage</keyword>
<evidence type="ECO:0000259" key="12">
    <source>
        <dbReference type="SMART" id="SM00986"/>
    </source>
</evidence>
<dbReference type="PROSITE" id="PS00130">
    <property type="entry name" value="U_DNA_GLYCOSYLASE"/>
    <property type="match status" value="1"/>
</dbReference>
<dbReference type="PANTHER" id="PTHR11264:SF0">
    <property type="entry name" value="URACIL-DNA GLYCOSYLASE"/>
    <property type="match status" value="1"/>
</dbReference>
<reference evidence="13 14" key="1">
    <citation type="journal article" date="2011" name="J. Bacteriol.">
        <title>Draft genome sequence of the marine bacterium Streptomyces griseoaurantiacus M045, which produces novel manumycin-type antibiotics with a pABA core component.</title>
        <authorList>
            <person name="Li F."/>
            <person name="Jiang P."/>
            <person name="Zheng H."/>
            <person name="Wang S."/>
            <person name="Zhao G."/>
            <person name="Qin S."/>
            <person name="Liu Z."/>
        </authorList>
    </citation>
    <scope>NUCLEOTIDE SEQUENCE [LARGE SCALE GENOMIC DNA]</scope>
    <source>
        <strain evidence="13 14">M045</strain>
    </source>
</reference>
<dbReference type="GO" id="GO:0005737">
    <property type="term" value="C:cytoplasm"/>
    <property type="evidence" value="ECO:0007669"/>
    <property type="project" value="UniProtKB-SubCell"/>
</dbReference>
<keyword evidence="5 9" id="KW-0963">Cytoplasm</keyword>